<evidence type="ECO:0000313" key="1">
    <source>
        <dbReference type="EMBL" id="CAE0835719.1"/>
    </source>
</evidence>
<proteinExistence type="predicted"/>
<accession>A0A7S4GG03</accession>
<gene>
    <name evidence="1" type="ORF">EGYM00163_LOCUS47072</name>
</gene>
<name>A0A7S4GG03_9EUGL</name>
<organism evidence="1">
    <name type="scientific">Eutreptiella gymnastica</name>
    <dbReference type="NCBI Taxonomy" id="73025"/>
    <lineage>
        <taxon>Eukaryota</taxon>
        <taxon>Discoba</taxon>
        <taxon>Euglenozoa</taxon>
        <taxon>Euglenida</taxon>
        <taxon>Spirocuta</taxon>
        <taxon>Euglenophyceae</taxon>
        <taxon>Eutreptiales</taxon>
        <taxon>Eutreptiaceae</taxon>
        <taxon>Eutreptiella</taxon>
    </lineage>
</organism>
<reference evidence="1" key="1">
    <citation type="submission" date="2021-01" db="EMBL/GenBank/DDBJ databases">
        <authorList>
            <person name="Corre E."/>
            <person name="Pelletier E."/>
            <person name="Niang G."/>
            <person name="Scheremetjew M."/>
            <person name="Finn R."/>
            <person name="Kale V."/>
            <person name="Holt S."/>
            <person name="Cochrane G."/>
            <person name="Meng A."/>
            <person name="Brown T."/>
            <person name="Cohen L."/>
        </authorList>
    </citation>
    <scope>NUCLEOTIDE SEQUENCE</scope>
    <source>
        <strain evidence="1">CCMP1594</strain>
    </source>
</reference>
<dbReference type="AlphaFoldDB" id="A0A7S4GG03"/>
<dbReference type="EMBL" id="HBJA01136881">
    <property type="protein sequence ID" value="CAE0835719.1"/>
    <property type="molecule type" value="Transcribed_RNA"/>
</dbReference>
<sequence>MLVIHMRSGHLEWPGVQMRGWHPSPKNPVSVPLSEICTSNLVAEFGGFVLLFRPVQILDSKLRVCSTCSHKFLSCMQTRSLLHTDSHHDTGSNHHTGWWPQLRNHYFS</sequence>
<protein>
    <submittedName>
        <fullName evidence="1">Uncharacterized protein</fullName>
    </submittedName>
</protein>